<sequence>MRYWNKFTRIIYYLLNARNYKYLDFKSAVLFSVRVTGKKYITVKRNSMVQRQGWLLAVKIDEHEPEIIIEENCAIGDFSHIVAVRSVHIEKSVLMANKVYISDNLHSYEDISRPVIDQPVVFKAKVRIGSGAWIGENVCIIGASIGKNSVIGANSVVTADIPDYCIAVGCPARVIKKFDQELNKWVSVK</sequence>
<dbReference type="InterPro" id="IPR001451">
    <property type="entry name" value="Hexapep"/>
</dbReference>
<evidence type="ECO:0000313" key="2">
    <source>
        <dbReference type="Proteomes" id="UP000240971"/>
    </source>
</evidence>
<dbReference type="InterPro" id="IPR051159">
    <property type="entry name" value="Hexapeptide_acetyltransf"/>
</dbReference>
<dbReference type="Pfam" id="PF14602">
    <property type="entry name" value="Hexapep_2"/>
    <property type="match status" value="1"/>
</dbReference>
<comment type="caution">
    <text evidence="1">The sequence shown here is derived from an EMBL/GenBank/DDBJ whole genome shotgun (WGS) entry which is preliminary data.</text>
</comment>
<dbReference type="CDD" id="cd04647">
    <property type="entry name" value="LbH_MAT_like"/>
    <property type="match status" value="1"/>
</dbReference>
<protein>
    <submittedName>
        <fullName evidence="1">Succinyltransferase-like protein</fullName>
    </submittedName>
</protein>
<organism evidence="1 2">
    <name type="scientific">Chitinophaga niastensis</name>
    <dbReference type="NCBI Taxonomy" id="536980"/>
    <lineage>
        <taxon>Bacteria</taxon>
        <taxon>Pseudomonadati</taxon>
        <taxon>Bacteroidota</taxon>
        <taxon>Chitinophagia</taxon>
        <taxon>Chitinophagales</taxon>
        <taxon>Chitinophagaceae</taxon>
        <taxon>Chitinophaga</taxon>
    </lineage>
</organism>
<dbReference type="OrthoDB" id="9814490at2"/>
<evidence type="ECO:0000313" key="1">
    <source>
        <dbReference type="EMBL" id="PSL48940.1"/>
    </source>
</evidence>
<proteinExistence type="predicted"/>
<dbReference type="EMBL" id="PYAW01000001">
    <property type="protein sequence ID" value="PSL48940.1"/>
    <property type="molecule type" value="Genomic_DNA"/>
</dbReference>
<dbReference type="InterPro" id="IPR011004">
    <property type="entry name" value="Trimer_LpxA-like_sf"/>
</dbReference>
<dbReference type="Proteomes" id="UP000240971">
    <property type="component" value="Unassembled WGS sequence"/>
</dbReference>
<name>A0A2P8HRT6_CHINA</name>
<keyword evidence="1" id="KW-0808">Transferase</keyword>
<dbReference type="SUPFAM" id="SSF51161">
    <property type="entry name" value="Trimeric LpxA-like enzymes"/>
    <property type="match status" value="1"/>
</dbReference>
<reference evidence="1 2" key="1">
    <citation type="submission" date="2018-03" db="EMBL/GenBank/DDBJ databases">
        <title>Genomic Encyclopedia of Archaeal and Bacterial Type Strains, Phase II (KMG-II): from individual species to whole genera.</title>
        <authorList>
            <person name="Goeker M."/>
        </authorList>
    </citation>
    <scope>NUCLEOTIDE SEQUENCE [LARGE SCALE GENOMIC DNA]</scope>
    <source>
        <strain evidence="1 2">DSM 24859</strain>
    </source>
</reference>
<dbReference type="GO" id="GO:0016740">
    <property type="term" value="F:transferase activity"/>
    <property type="evidence" value="ECO:0007669"/>
    <property type="project" value="UniProtKB-KW"/>
</dbReference>
<dbReference type="Gene3D" id="2.160.10.10">
    <property type="entry name" value="Hexapeptide repeat proteins"/>
    <property type="match status" value="1"/>
</dbReference>
<dbReference type="PANTHER" id="PTHR23416:SF78">
    <property type="entry name" value="LIPOPOLYSACCHARIDE BIOSYNTHESIS O-ACETYL TRANSFERASE WBBJ-RELATED"/>
    <property type="match status" value="1"/>
</dbReference>
<dbReference type="PANTHER" id="PTHR23416">
    <property type="entry name" value="SIALIC ACID SYNTHASE-RELATED"/>
    <property type="match status" value="1"/>
</dbReference>
<keyword evidence="2" id="KW-1185">Reference proteome</keyword>
<gene>
    <name evidence="1" type="ORF">CLV51_101270</name>
</gene>
<dbReference type="AlphaFoldDB" id="A0A2P8HRT6"/>
<accession>A0A2P8HRT6</accession>